<organism evidence="1 2">
    <name type="scientific">Batillaria attramentaria</name>
    <dbReference type="NCBI Taxonomy" id="370345"/>
    <lineage>
        <taxon>Eukaryota</taxon>
        <taxon>Metazoa</taxon>
        <taxon>Spiralia</taxon>
        <taxon>Lophotrochozoa</taxon>
        <taxon>Mollusca</taxon>
        <taxon>Gastropoda</taxon>
        <taxon>Caenogastropoda</taxon>
        <taxon>Sorbeoconcha</taxon>
        <taxon>Cerithioidea</taxon>
        <taxon>Batillariidae</taxon>
        <taxon>Batillaria</taxon>
    </lineage>
</organism>
<dbReference type="EMBL" id="JACVVK020000410">
    <property type="protein sequence ID" value="KAK7475283.1"/>
    <property type="molecule type" value="Genomic_DNA"/>
</dbReference>
<dbReference type="AlphaFoldDB" id="A0ABD0JJW0"/>
<dbReference type="Proteomes" id="UP001519460">
    <property type="component" value="Unassembled WGS sequence"/>
</dbReference>
<reference evidence="1 2" key="1">
    <citation type="journal article" date="2023" name="Sci. Data">
        <title>Genome assembly of the Korean intertidal mud-creeper Batillaria attramentaria.</title>
        <authorList>
            <person name="Patra A.K."/>
            <person name="Ho P.T."/>
            <person name="Jun S."/>
            <person name="Lee S.J."/>
            <person name="Kim Y."/>
            <person name="Won Y.J."/>
        </authorList>
    </citation>
    <scope>NUCLEOTIDE SEQUENCE [LARGE SCALE GENOMIC DNA]</scope>
    <source>
        <strain evidence="1">Wonlab-2016</strain>
    </source>
</reference>
<keyword evidence="2" id="KW-1185">Reference proteome</keyword>
<evidence type="ECO:0000313" key="2">
    <source>
        <dbReference type="Proteomes" id="UP001519460"/>
    </source>
</evidence>
<proteinExistence type="predicted"/>
<name>A0ABD0JJW0_9CAEN</name>
<gene>
    <name evidence="1" type="ORF">BaRGS_00033430</name>
</gene>
<sequence length="89" mass="9506">MVTENGIHTGISSHSSLINNFESSTELELAVPPFVSIPKETWAGVKLSVASGLERRIVIGLGVPTIDASERLDSMSRSTAQLVWIDPAS</sequence>
<evidence type="ECO:0000313" key="1">
    <source>
        <dbReference type="EMBL" id="KAK7475283.1"/>
    </source>
</evidence>
<accession>A0ABD0JJW0</accession>
<protein>
    <submittedName>
        <fullName evidence="1">Uncharacterized protein</fullName>
    </submittedName>
</protein>
<comment type="caution">
    <text evidence="1">The sequence shown here is derived from an EMBL/GenBank/DDBJ whole genome shotgun (WGS) entry which is preliminary data.</text>
</comment>